<dbReference type="SMART" id="SM00450">
    <property type="entry name" value="RHOD"/>
    <property type="match status" value="1"/>
</dbReference>
<comment type="similarity">
    <text evidence="1">Belongs to the TrhO family.</text>
</comment>
<dbReference type="EMBL" id="QYRT01000032">
    <property type="protein sequence ID" value="TIH33761.1"/>
    <property type="molecule type" value="Genomic_DNA"/>
</dbReference>
<evidence type="ECO:0000256" key="1">
    <source>
        <dbReference type="HAMAP-Rule" id="MF_00469"/>
    </source>
</evidence>
<dbReference type="Pfam" id="PF00581">
    <property type="entry name" value="Rhodanese"/>
    <property type="match status" value="1"/>
</dbReference>
<dbReference type="RefSeq" id="WP_136642969.1">
    <property type="nucleotide sequence ID" value="NZ_QYRT01000032.1"/>
</dbReference>
<feature type="compositionally biased region" description="Polar residues" evidence="2">
    <location>
        <begin position="307"/>
        <end position="317"/>
    </location>
</feature>
<keyword evidence="4" id="KW-0808">Transferase</keyword>
<dbReference type="GO" id="GO:0016740">
    <property type="term" value="F:transferase activity"/>
    <property type="evidence" value="ECO:0007669"/>
    <property type="project" value="UniProtKB-KW"/>
</dbReference>
<dbReference type="Proteomes" id="UP000306192">
    <property type="component" value="Unassembled WGS sequence"/>
</dbReference>
<dbReference type="InterPro" id="IPR040503">
    <property type="entry name" value="TRHO_N"/>
</dbReference>
<dbReference type="PROSITE" id="PS50206">
    <property type="entry name" value="RHODANESE_3"/>
    <property type="match status" value="1"/>
</dbReference>
<dbReference type="CDD" id="cd01518">
    <property type="entry name" value="RHOD_YceA"/>
    <property type="match status" value="1"/>
</dbReference>
<dbReference type="Pfam" id="PF12368">
    <property type="entry name" value="Rhodanese_C"/>
    <property type="match status" value="1"/>
</dbReference>
<gene>
    <name evidence="1" type="primary">trhO</name>
    <name evidence="4" type="ORF">D4765_14315</name>
</gene>
<dbReference type="InterPro" id="IPR020936">
    <property type="entry name" value="TrhO"/>
</dbReference>
<dbReference type="InterPro" id="IPR022111">
    <property type="entry name" value="Rhodanese_C"/>
</dbReference>
<dbReference type="OrthoDB" id="9778326at2"/>
<protein>
    <recommendedName>
        <fullName evidence="1">tRNA uridine(34) hydroxylase</fullName>
        <ecNumber evidence="1">1.14.-.-</ecNumber>
    </recommendedName>
    <alternativeName>
        <fullName evidence="1">tRNA hydroxylation protein O</fullName>
    </alternativeName>
</protein>
<comment type="caution">
    <text evidence="4">The sequence shown here is derived from an EMBL/GenBank/DDBJ whole genome shotgun (WGS) entry which is preliminary data.</text>
</comment>
<keyword evidence="1" id="KW-0560">Oxidoreductase</keyword>
<keyword evidence="5" id="KW-1185">Reference proteome</keyword>
<organism evidence="4 5">
    <name type="scientific">Subtercola vilae</name>
    <dbReference type="NCBI Taxonomy" id="2056433"/>
    <lineage>
        <taxon>Bacteria</taxon>
        <taxon>Bacillati</taxon>
        <taxon>Actinomycetota</taxon>
        <taxon>Actinomycetes</taxon>
        <taxon>Micrococcales</taxon>
        <taxon>Microbacteriaceae</taxon>
        <taxon>Subtercola</taxon>
    </lineage>
</organism>
<reference evidence="4 5" key="1">
    <citation type="journal article" date="2019" name="Microorganisms">
        <title>Systematic Affiliation and Genome Analysis of Subtercola vilae DB165(T) with Particular Emphasis on Cold Adaptation of an Isolate from a High-Altitude Cold Volcano Lake.</title>
        <authorList>
            <person name="Villalobos A.S."/>
            <person name="Wiese J."/>
            <person name="Imhoff J.F."/>
            <person name="Dorador C."/>
            <person name="Keller A."/>
            <person name="Hentschel U."/>
        </authorList>
    </citation>
    <scope>NUCLEOTIDE SEQUENCE [LARGE SCALE GENOMIC DNA]</scope>
    <source>
        <strain evidence="4 5">DB165</strain>
    </source>
</reference>
<feature type="region of interest" description="Disordered" evidence="2">
    <location>
        <begin position="306"/>
        <end position="330"/>
    </location>
</feature>
<dbReference type="InterPro" id="IPR001763">
    <property type="entry name" value="Rhodanese-like_dom"/>
</dbReference>
<dbReference type="EC" id="1.14.-.-" evidence="1"/>
<evidence type="ECO:0000256" key="2">
    <source>
        <dbReference type="SAM" id="MobiDB-lite"/>
    </source>
</evidence>
<dbReference type="PANTHER" id="PTHR43268:SF6">
    <property type="entry name" value="THIOSULFATE SULFURTRANSFERASE_RHODANESE-LIKE DOMAIN-CONTAINING PROTEIN 2"/>
    <property type="match status" value="1"/>
</dbReference>
<dbReference type="Gene3D" id="3.30.70.100">
    <property type="match status" value="1"/>
</dbReference>
<dbReference type="Gene3D" id="3.40.250.10">
    <property type="entry name" value="Rhodanese-like domain"/>
    <property type="match status" value="1"/>
</dbReference>
<comment type="catalytic activity">
    <reaction evidence="1">
        <text>uridine(34) in tRNA + AH2 + O2 = 5-hydroxyuridine(34) in tRNA + A + H2O</text>
        <dbReference type="Rhea" id="RHEA:64224"/>
        <dbReference type="Rhea" id="RHEA-COMP:11727"/>
        <dbReference type="Rhea" id="RHEA-COMP:13381"/>
        <dbReference type="ChEBI" id="CHEBI:13193"/>
        <dbReference type="ChEBI" id="CHEBI:15377"/>
        <dbReference type="ChEBI" id="CHEBI:15379"/>
        <dbReference type="ChEBI" id="CHEBI:17499"/>
        <dbReference type="ChEBI" id="CHEBI:65315"/>
        <dbReference type="ChEBI" id="CHEBI:136877"/>
    </reaction>
</comment>
<dbReference type="Pfam" id="PF17773">
    <property type="entry name" value="UPF0176_N"/>
    <property type="match status" value="1"/>
</dbReference>
<dbReference type="GO" id="GO:0016705">
    <property type="term" value="F:oxidoreductase activity, acting on paired donors, with incorporation or reduction of molecular oxygen"/>
    <property type="evidence" value="ECO:0007669"/>
    <property type="project" value="UniProtKB-UniRule"/>
</dbReference>
<dbReference type="HAMAP" id="MF_00469">
    <property type="entry name" value="TrhO"/>
    <property type="match status" value="1"/>
</dbReference>
<feature type="domain" description="Rhodanese" evidence="3">
    <location>
        <begin position="148"/>
        <end position="243"/>
    </location>
</feature>
<evidence type="ECO:0000313" key="5">
    <source>
        <dbReference type="Proteomes" id="UP000306192"/>
    </source>
</evidence>
<dbReference type="NCBIfam" id="NF001134">
    <property type="entry name" value="PRK00142.1-2"/>
    <property type="match status" value="1"/>
</dbReference>
<dbReference type="AlphaFoldDB" id="A0A4T2BTJ8"/>
<dbReference type="PANTHER" id="PTHR43268">
    <property type="entry name" value="THIOSULFATE SULFURTRANSFERASE/RHODANESE-LIKE DOMAIN-CONTAINING PROTEIN 2"/>
    <property type="match status" value="1"/>
</dbReference>
<dbReference type="GO" id="GO:0006400">
    <property type="term" value="P:tRNA modification"/>
    <property type="evidence" value="ECO:0007669"/>
    <property type="project" value="UniProtKB-UniRule"/>
</dbReference>
<keyword evidence="1" id="KW-0819">tRNA processing</keyword>
<name>A0A4T2BTJ8_9MICO</name>
<accession>A0A4T2BTJ8</accession>
<sequence length="330" mass="35806">MAVSKIILYYVFAPLADPDALRLWQRDLCESLGLRGRILLSQHGINGTLGGELDAVKKYLRKTRDYPAFKNLDVKWSEGTPLDPATATTQAPHGFSPDFPRLSVKVRDEIVSFGAPGELVVDDQGVVGGGTKLSPHELHTLVEAQKLEGDDVVFFDGRNGFEAEIGRFDGAVVPDVATTRDFVAELDSGKYDHLKSKPVVTYCTGGIRCEVLSSLMVSRGFENVFQLDGGIARYGETFGDSGLWQGSLYVFDNRLSLEFTSDAKTIGACYRCGASTSEMQNCHDLACREQLVICPACAAEAVPSCSLHPTSERTPSTPAIAALPHEDARI</sequence>
<proteinExistence type="inferred from homology"/>
<dbReference type="InterPro" id="IPR036873">
    <property type="entry name" value="Rhodanese-like_dom_sf"/>
</dbReference>
<comment type="function">
    <text evidence="1">Catalyzes oxygen-dependent 5-hydroxyuridine (ho5U) modification at position 34 in tRNAs.</text>
</comment>
<evidence type="ECO:0000313" key="4">
    <source>
        <dbReference type="EMBL" id="TIH33761.1"/>
    </source>
</evidence>
<evidence type="ECO:0000259" key="3">
    <source>
        <dbReference type="PROSITE" id="PS50206"/>
    </source>
</evidence>
<dbReference type="SUPFAM" id="SSF52821">
    <property type="entry name" value="Rhodanese/Cell cycle control phosphatase"/>
    <property type="match status" value="1"/>
</dbReference>